<dbReference type="AlphaFoldDB" id="A0AAV5M821"/>
<protein>
    <submittedName>
        <fullName evidence="1">Uncharacterized protein</fullName>
    </submittedName>
</protein>
<dbReference type="EMBL" id="BPVZ01000200">
    <property type="protein sequence ID" value="GKV45931.1"/>
    <property type="molecule type" value="Genomic_DNA"/>
</dbReference>
<reference evidence="1 2" key="1">
    <citation type="journal article" date="2021" name="Commun. Biol.">
        <title>The genome of Shorea leprosula (Dipterocarpaceae) highlights the ecological relevance of drought in aseasonal tropical rainforests.</title>
        <authorList>
            <person name="Ng K.K.S."/>
            <person name="Kobayashi M.J."/>
            <person name="Fawcett J.A."/>
            <person name="Hatakeyama M."/>
            <person name="Paape T."/>
            <person name="Ng C.H."/>
            <person name="Ang C.C."/>
            <person name="Tnah L.H."/>
            <person name="Lee C.T."/>
            <person name="Nishiyama T."/>
            <person name="Sese J."/>
            <person name="O'Brien M.J."/>
            <person name="Copetti D."/>
            <person name="Mohd Noor M.I."/>
            <person name="Ong R.C."/>
            <person name="Putra M."/>
            <person name="Sireger I.Z."/>
            <person name="Indrioko S."/>
            <person name="Kosugi Y."/>
            <person name="Izuno A."/>
            <person name="Isagi Y."/>
            <person name="Lee S.L."/>
            <person name="Shimizu K.K."/>
        </authorList>
    </citation>
    <scope>NUCLEOTIDE SEQUENCE [LARGE SCALE GENOMIC DNA]</scope>
    <source>
        <strain evidence="1">214</strain>
    </source>
</reference>
<name>A0AAV5M821_9ROSI</name>
<proteinExistence type="predicted"/>
<sequence length="33" mass="3669">MAEVEGLRFDSSIKRVIFELKGLLVRLKGPIGP</sequence>
<evidence type="ECO:0000313" key="2">
    <source>
        <dbReference type="Proteomes" id="UP001054252"/>
    </source>
</evidence>
<accession>A0AAV5M821</accession>
<organism evidence="1 2">
    <name type="scientific">Rubroshorea leprosula</name>
    <dbReference type="NCBI Taxonomy" id="152421"/>
    <lineage>
        <taxon>Eukaryota</taxon>
        <taxon>Viridiplantae</taxon>
        <taxon>Streptophyta</taxon>
        <taxon>Embryophyta</taxon>
        <taxon>Tracheophyta</taxon>
        <taxon>Spermatophyta</taxon>
        <taxon>Magnoliopsida</taxon>
        <taxon>eudicotyledons</taxon>
        <taxon>Gunneridae</taxon>
        <taxon>Pentapetalae</taxon>
        <taxon>rosids</taxon>
        <taxon>malvids</taxon>
        <taxon>Malvales</taxon>
        <taxon>Dipterocarpaceae</taxon>
        <taxon>Rubroshorea</taxon>
    </lineage>
</organism>
<gene>
    <name evidence="1" type="ORF">SLEP1_g52957</name>
</gene>
<dbReference type="Proteomes" id="UP001054252">
    <property type="component" value="Unassembled WGS sequence"/>
</dbReference>
<keyword evidence="2" id="KW-1185">Reference proteome</keyword>
<comment type="caution">
    <text evidence="1">The sequence shown here is derived from an EMBL/GenBank/DDBJ whole genome shotgun (WGS) entry which is preliminary data.</text>
</comment>
<evidence type="ECO:0000313" key="1">
    <source>
        <dbReference type="EMBL" id="GKV45931.1"/>
    </source>
</evidence>